<feature type="non-terminal residue" evidence="2">
    <location>
        <position position="1"/>
    </location>
</feature>
<feature type="domain" description="SET" evidence="1">
    <location>
        <begin position="394"/>
        <end position="573"/>
    </location>
</feature>
<dbReference type="AlphaFoldDB" id="A0A813KF51"/>
<reference evidence="2" key="1">
    <citation type="submission" date="2021-02" db="EMBL/GenBank/DDBJ databases">
        <authorList>
            <person name="Dougan E. K."/>
            <person name="Rhodes N."/>
            <person name="Thang M."/>
            <person name="Chan C."/>
        </authorList>
    </citation>
    <scope>NUCLEOTIDE SEQUENCE</scope>
</reference>
<evidence type="ECO:0000259" key="1">
    <source>
        <dbReference type="PROSITE" id="PS50280"/>
    </source>
</evidence>
<proteinExistence type="predicted"/>
<sequence length="788" mass="82822">NNNSDSLTQCQLPYPMPRSCFSLPCMNGADTSALQQQDPAGAAGPPPWARAVCLGGCDTVTAATLSGLLFAAVLSVLLRSCGRRGFPRRRPSFGLVALRASESSGHDAEAGKGQGRRRGFFAAAAAAGIPGAVPAARALLGEEAAGEAAVARAGALLQKAERSLASEEWPAAYSACSTGLQVLRAAPFSRSVASTAEAATTASTTATQTTATATATATTAAAATAVAAVLQAGAGAITAAVTTVTAGPATAVLPARLEELMLLRRAEAFLGRGFSAEAAVESAALVSSSPLRPAWSLAAAALCGRALQHAGSFREAALLLRQVEAQGRPGQLLFAASTKAEDEASLLHELAESAALGARQELGDIDIARLMEECVLSAAPRLSASAGPLKFVSPKVERRVLGAGRGRGVVALQDLAVGEAFIVSRPLGLVTNAGFSAMPEHVARQRLADQLEDRARQSAGFAEELFSLYDGSDSVGALWRPQSWSPAASELPELAGGPQQHARIERIIRFNSHRVPGRQGQPGLGLWLWPPMVNHGLEGDSAPNCAHVFVGDAMLFRATRPVKAGEELLDRYTSPLAMNFEQTLEILEDHGMRDPDYQGCADLWQRAMASKELRPPGGMRLAQGRSELASILSALEGRLAASQEDLSALFAEDFARLKAAYTHAADEVRQQQKAQTQGGPPALMLVPPEVRALELLCQLAARWEGRAAALELRAELARRVQEARPFHFASVGLWAELHLGLTTLTEARLRAEELASFWCQTTAGGSGHPDAPGLPAEKSRTLEVFLRW</sequence>
<dbReference type="InterPro" id="IPR053209">
    <property type="entry name" value="Gramillin-biosynth_MTr"/>
</dbReference>
<name>A0A813KF51_POLGL</name>
<dbReference type="PANTHER" id="PTHR47643">
    <property type="entry name" value="TPR DOMAIN PROTEIN (AFU_ORTHOLOGUE AFUA_5G12710)"/>
    <property type="match status" value="1"/>
</dbReference>
<protein>
    <recommendedName>
        <fullName evidence="1">SET domain-containing protein</fullName>
    </recommendedName>
</protein>
<dbReference type="InterPro" id="IPR046341">
    <property type="entry name" value="SET_dom_sf"/>
</dbReference>
<evidence type="ECO:0000313" key="2">
    <source>
        <dbReference type="EMBL" id="CAE8698380.1"/>
    </source>
</evidence>
<organism evidence="2 3">
    <name type="scientific">Polarella glacialis</name>
    <name type="common">Dinoflagellate</name>
    <dbReference type="NCBI Taxonomy" id="89957"/>
    <lineage>
        <taxon>Eukaryota</taxon>
        <taxon>Sar</taxon>
        <taxon>Alveolata</taxon>
        <taxon>Dinophyceae</taxon>
        <taxon>Suessiales</taxon>
        <taxon>Suessiaceae</taxon>
        <taxon>Polarella</taxon>
    </lineage>
</organism>
<dbReference type="SUPFAM" id="SSF82199">
    <property type="entry name" value="SET domain"/>
    <property type="match status" value="1"/>
</dbReference>
<gene>
    <name evidence="2" type="ORF">PGLA2088_LOCUS30709</name>
</gene>
<dbReference type="EMBL" id="CAJNNW010028942">
    <property type="protein sequence ID" value="CAE8698380.1"/>
    <property type="molecule type" value="Genomic_DNA"/>
</dbReference>
<dbReference type="InterPro" id="IPR001214">
    <property type="entry name" value="SET_dom"/>
</dbReference>
<dbReference type="Pfam" id="PF00856">
    <property type="entry name" value="SET"/>
    <property type="match status" value="1"/>
</dbReference>
<dbReference type="PROSITE" id="PS50280">
    <property type="entry name" value="SET"/>
    <property type="match status" value="1"/>
</dbReference>
<dbReference type="Proteomes" id="UP000626109">
    <property type="component" value="Unassembled WGS sequence"/>
</dbReference>
<evidence type="ECO:0000313" key="3">
    <source>
        <dbReference type="Proteomes" id="UP000626109"/>
    </source>
</evidence>
<comment type="caution">
    <text evidence="2">The sequence shown here is derived from an EMBL/GenBank/DDBJ whole genome shotgun (WGS) entry which is preliminary data.</text>
</comment>
<dbReference type="PANTHER" id="PTHR47643:SF2">
    <property type="entry name" value="TPR DOMAIN PROTEIN (AFU_ORTHOLOGUE AFUA_5G12710)"/>
    <property type="match status" value="1"/>
</dbReference>
<accession>A0A813KF51</accession>
<dbReference type="Gene3D" id="2.170.270.10">
    <property type="entry name" value="SET domain"/>
    <property type="match status" value="1"/>
</dbReference>